<organism evidence="6 7">
    <name type="scientific">Advenella faeciporci</name>
    <dbReference type="NCBI Taxonomy" id="797535"/>
    <lineage>
        <taxon>Bacteria</taxon>
        <taxon>Pseudomonadati</taxon>
        <taxon>Pseudomonadota</taxon>
        <taxon>Betaproteobacteria</taxon>
        <taxon>Burkholderiales</taxon>
        <taxon>Alcaligenaceae</taxon>
    </lineage>
</organism>
<comment type="caution">
    <text evidence="6">The sequence shown here is derived from an EMBL/GenBank/DDBJ whole genome shotgun (WGS) entry which is preliminary data.</text>
</comment>
<sequence length="303" mass="35013">MELRHLRYFVAVAEEKNFTRAAEKLFIAQPPLSRQIQQLEEELGVKLFERGVRPLKTTMAGEFFYEHAKQLLVQVNELKLMTQRLGNVNESLKVAYVASTLYGKLPQIINIFRQRYGNIALELFEMTTMEQIHALKEGDIDIGFGRLYLQDPSVRRIVLRKEPLVLAVPFNHRFIGRKEITLDQIVSEKIIIYPQKPRPSFADQVLEIFKFIGLQPERLFEARELHIAMGLVAAGEGVSLVPEGLARVNVQDIAFIPIVDDHAFSPIMMSTRTKDKSDNIRNMLNVIYDIYDQEKIAYIRRKI</sequence>
<evidence type="ECO:0000256" key="3">
    <source>
        <dbReference type="ARBA" id="ARBA00023125"/>
    </source>
</evidence>
<evidence type="ECO:0000256" key="2">
    <source>
        <dbReference type="ARBA" id="ARBA00023015"/>
    </source>
</evidence>
<dbReference type="PANTHER" id="PTHR30346:SF17">
    <property type="entry name" value="LYSR FAMILY TRANSCRIPTIONAL REGULATOR"/>
    <property type="match status" value="1"/>
</dbReference>
<dbReference type="FunFam" id="1.10.10.10:FF:000001">
    <property type="entry name" value="LysR family transcriptional regulator"/>
    <property type="match status" value="1"/>
</dbReference>
<reference evidence="6" key="1">
    <citation type="journal article" date="2014" name="Int. J. Syst. Evol. Microbiol.">
        <title>Complete genome sequence of Corynebacterium casei LMG S-19264T (=DSM 44701T), isolated from a smear-ripened cheese.</title>
        <authorList>
            <consortium name="US DOE Joint Genome Institute (JGI-PGF)"/>
            <person name="Walter F."/>
            <person name="Albersmeier A."/>
            <person name="Kalinowski J."/>
            <person name="Ruckert C."/>
        </authorList>
    </citation>
    <scope>NUCLEOTIDE SEQUENCE</scope>
    <source>
        <strain evidence="6">KCTC 23732</strain>
    </source>
</reference>
<dbReference type="Proteomes" id="UP000608345">
    <property type="component" value="Unassembled WGS sequence"/>
</dbReference>
<dbReference type="EMBL" id="BMYS01000002">
    <property type="protein sequence ID" value="GGW77464.1"/>
    <property type="molecule type" value="Genomic_DNA"/>
</dbReference>
<dbReference type="SUPFAM" id="SSF46785">
    <property type="entry name" value="Winged helix' DNA-binding domain"/>
    <property type="match status" value="1"/>
</dbReference>
<reference evidence="6" key="2">
    <citation type="submission" date="2020-09" db="EMBL/GenBank/DDBJ databases">
        <authorList>
            <person name="Sun Q."/>
            <person name="Kim S."/>
        </authorList>
    </citation>
    <scope>NUCLEOTIDE SEQUENCE</scope>
    <source>
        <strain evidence="6">KCTC 23732</strain>
    </source>
</reference>
<dbReference type="Gene3D" id="1.10.10.10">
    <property type="entry name" value="Winged helix-like DNA-binding domain superfamily/Winged helix DNA-binding domain"/>
    <property type="match status" value="1"/>
</dbReference>
<evidence type="ECO:0000256" key="4">
    <source>
        <dbReference type="ARBA" id="ARBA00023163"/>
    </source>
</evidence>
<dbReference type="PROSITE" id="PS50931">
    <property type="entry name" value="HTH_LYSR"/>
    <property type="match status" value="1"/>
</dbReference>
<proteinExistence type="inferred from homology"/>
<evidence type="ECO:0000313" key="6">
    <source>
        <dbReference type="EMBL" id="GGW77464.1"/>
    </source>
</evidence>
<dbReference type="InterPro" id="IPR000847">
    <property type="entry name" value="LysR_HTH_N"/>
</dbReference>
<dbReference type="GO" id="GO:0003700">
    <property type="term" value="F:DNA-binding transcription factor activity"/>
    <property type="evidence" value="ECO:0007669"/>
    <property type="project" value="InterPro"/>
</dbReference>
<keyword evidence="4" id="KW-0804">Transcription</keyword>
<comment type="similarity">
    <text evidence="1">Belongs to the LysR transcriptional regulatory family.</text>
</comment>
<keyword evidence="3" id="KW-0238">DNA-binding</keyword>
<dbReference type="RefSeq" id="WP_189383770.1">
    <property type="nucleotide sequence ID" value="NZ_BAABFY010000057.1"/>
</dbReference>
<protein>
    <submittedName>
        <fullName evidence="6">LysR family transcriptional regulator</fullName>
    </submittedName>
</protein>
<dbReference type="InterPro" id="IPR036388">
    <property type="entry name" value="WH-like_DNA-bd_sf"/>
</dbReference>
<dbReference type="GO" id="GO:0003677">
    <property type="term" value="F:DNA binding"/>
    <property type="evidence" value="ECO:0007669"/>
    <property type="project" value="UniProtKB-KW"/>
</dbReference>
<keyword evidence="2" id="KW-0805">Transcription regulation</keyword>
<evidence type="ECO:0000313" key="7">
    <source>
        <dbReference type="Proteomes" id="UP000608345"/>
    </source>
</evidence>
<dbReference type="SUPFAM" id="SSF53850">
    <property type="entry name" value="Periplasmic binding protein-like II"/>
    <property type="match status" value="1"/>
</dbReference>
<evidence type="ECO:0000256" key="1">
    <source>
        <dbReference type="ARBA" id="ARBA00009437"/>
    </source>
</evidence>
<dbReference type="Gene3D" id="3.40.190.10">
    <property type="entry name" value="Periplasmic binding protein-like II"/>
    <property type="match status" value="2"/>
</dbReference>
<accession>A0A918MWW6</accession>
<dbReference type="AlphaFoldDB" id="A0A918MWW6"/>
<dbReference type="GO" id="GO:0032993">
    <property type="term" value="C:protein-DNA complex"/>
    <property type="evidence" value="ECO:0007669"/>
    <property type="project" value="TreeGrafter"/>
</dbReference>
<dbReference type="InterPro" id="IPR005119">
    <property type="entry name" value="LysR_subst-bd"/>
</dbReference>
<gene>
    <name evidence="6" type="ORF">GCM10011450_03970</name>
</gene>
<dbReference type="Pfam" id="PF03466">
    <property type="entry name" value="LysR_substrate"/>
    <property type="match status" value="1"/>
</dbReference>
<dbReference type="PRINTS" id="PR00039">
    <property type="entry name" value="HTHLYSR"/>
</dbReference>
<dbReference type="InterPro" id="IPR036390">
    <property type="entry name" value="WH_DNA-bd_sf"/>
</dbReference>
<keyword evidence="7" id="KW-1185">Reference proteome</keyword>
<feature type="domain" description="HTH lysR-type" evidence="5">
    <location>
        <begin position="1"/>
        <end position="58"/>
    </location>
</feature>
<evidence type="ECO:0000259" key="5">
    <source>
        <dbReference type="PROSITE" id="PS50931"/>
    </source>
</evidence>
<name>A0A918MWW6_9BURK</name>
<dbReference type="Pfam" id="PF00126">
    <property type="entry name" value="HTH_1"/>
    <property type="match status" value="1"/>
</dbReference>
<dbReference type="PANTHER" id="PTHR30346">
    <property type="entry name" value="TRANSCRIPTIONAL DUAL REGULATOR HCAR-RELATED"/>
    <property type="match status" value="1"/>
</dbReference>